<evidence type="ECO:0000313" key="1">
    <source>
        <dbReference type="EMBL" id="KAJ1879710.1"/>
    </source>
</evidence>
<sequence length="90" mass="9041">PETVALCWVLQGHPVVGSDGRLAAGCQERVVLEPAYWKLGAGGHLSAANVLRGVYAEGPLGAPAGLWKGGGRGGPWDSGCEGYEAAGVGV</sequence>
<feature type="non-terminal residue" evidence="1">
    <location>
        <position position="90"/>
    </location>
</feature>
<evidence type="ECO:0000313" key="2">
    <source>
        <dbReference type="Proteomes" id="UP001150581"/>
    </source>
</evidence>
<protein>
    <submittedName>
        <fullName evidence="1">Uncharacterized protein</fullName>
    </submittedName>
</protein>
<feature type="non-terminal residue" evidence="1">
    <location>
        <position position="1"/>
    </location>
</feature>
<accession>A0ACC1HX35</accession>
<proteinExistence type="predicted"/>
<dbReference type="Proteomes" id="UP001150581">
    <property type="component" value="Unassembled WGS sequence"/>
</dbReference>
<dbReference type="EMBL" id="JANBPG010003675">
    <property type="protein sequence ID" value="KAJ1879710.1"/>
    <property type="molecule type" value="Genomic_DNA"/>
</dbReference>
<gene>
    <name evidence="1" type="ORF">LPJ66_011636</name>
</gene>
<reference evidence="1" key="1">
    <citation type="submission" date="2022-07" db="EMBL/GenBank/DDBJ databases">
        <title>Phylogenomic reconstructions and comparative analyses of Kickxellomycotina fungi.</title>
        <authorList>
            <person name="Reynolds N.K."/>
            <person name="Stajich J.E."/>
            <person name="Barry K."/>
            <person name="Grigoriev I.V."/>
            <person name="Crous P."/>
            <person name="Smith M.E."/>
        </authorList>
    </citation>
    <scope>NUCLEOTIDE SEQUENCE</scope>
    <source>
        <strain evidence="1">Benny 63K</strain>
    </source>
</reference>
<organism evidence="1 2">
    <name type="scientific">Kickxella alabastrina</name>
    <dbReference type="NCBI Taxonomy" id="61397"/>
    <lineage>
        <taxon>Eukaryota</taxon>
        <taxon>Fungi</taxon>
        <taxon>Fungi incertae sedis</taxon>
        <taxon>Zoopagomycota</taxon>
        <taxon>Kickxellomycotina</taxon>
        <taxon>Kickxellomycetes</taxon>
        <taxon>Kickxellales</taxon>
        <taxon>Kickxellaceae</taxon>
        <taxon>Kickxella</taxon>
    </lineage>
</organism>
<name>A0ACC1HX35_9FUNG</name>
<comment type="caution">
    <text evidence="1">The sequence shown here is derived from an EMBL/GenBank/DDBJ whole genome shotgun (WGS) entry which is preliminary data.</text>
</comment>
<keyword evidence="2" id="KW-1185">Reference proteome</keyword>